<accession>A0A410G2Q5</accession>
<sequence length="311" mass="36314">MGGFRFIFIFILLLVLDGCNSSEEKKSLSTILPKNTLSKTENPRNISQEFKDYWFSGNAEITSYHLKQERYNEIREGTAVTIFVTEDFSPDAQVKTNQISEKNISVLKLNFTKNFNTGIYPYSIMNSIFSPISTTGHAIKLSNSVQEWCGQVYIQLNNKKEFEIQEHSYFEGEGDQKFILPKTWLEDELWNIIRINPEGLPTGDLKVIPSLEYIRFRHIEPKEHNAFANLKQGDSLTVYTLNYPDLQRQLKLFFKNNFPYEIEKWEELNGSVKNDTLRLLTTATKIKRMKLDYWNKNRNEYASLRDSLGLN</sequence>
<dbReference type="Proteomes" id="UP000285517">
    <property type="component" value="Chromosome"/>
</dbReference>
<reference evidence="1 2" key="1">
    <citation type="submission" date="2019-01" db="EMBL/GenBank/DDBJ databases">
        <title>Complete genome sequencing of Aequorivita sp. H23M31.</title>
        <authorList>
            <person name="Bae J.-W."/>
        </authorList>
    </citation>
    <scope>NUCLEOTIDE SEQUENCE [LARGE SCALE GENOMIC DNA]</scope>
    <source>
        <strain evidence="1 2">H23M31</strain>
    </source>
</reference>
<keyword evidence="2" id="KW-1185">Reference proteome</keyword>
<dbReference type="AlphaFoldDB" id="A0A410G2Q5"/>
<evidence type="ECO:0000313" key="1">
    <source>
        <dbReference type="EMBL" id="QAA81515.1"/>
    </source>
</evidence>
<protein>
    <submittedName>
        <fullName evidence="1">Septum formation inhibitor Maf</fullName>
    </submittedName>
</protein>
<dbReference type="OrthoDB" id="5496093at2"/>
<organism evidence="1 2">
    <name type="scientific">Aequorivita ciconiae</name>
    <dbReference type="NCBI Taxonomy" id="2494375"/>
    <lineage>
        <taxon>Bacteria</taxon>
        <taxon>Pseudomonadati</taxon>
        <taxon>Bacteroidota</taxon>
        <taxon>Flavobacteriia</taxon>
        <taxon>Flavobacteriales</taxon>
        <taxon>Flavobacteriaceae</taxon>
        <taxon>Aequorivita</taxon>
    </lineage>
</organism>
<evidence type="ECO:0000313" key="2">
    <source>
        <dbReference type="Proteomes" id="UP000285517"/>
    </source>
</evidence>
<dbReference type="KEGG" id="aev:EI546_07160"/>
<proteinExistence type="predicted"/>
<dbReference type="RefSeq" id="WP_128249903.1">
    <property type="nucleotide sequence ID" value="NZ_CP034951.1"/>
</dbReference>
<name>A0A410G2Q5_9FLAO</name>
<gene>
    <name evidence="1" type="ORF">EI546_07160</name>
</gene>
<dbReference type="EMBL" id="CP034951">
    <property type="protein sequence ID" value="QAA81515.1"/>
    <property type="molecule type" value="Genomic_DNA"/>
</dbReference>